<comment type="catalytic activity">
    <reaction evidence="13">
        <text>cyclohexanecarbaldehyde + hydrogen cyanide = (2S)-2-cyclohexyl-2-hydroxyacetonitrile</text>
        <dbReference type="Rhea" id="RHEA:77423"/>
        <dbReference type="ChEBI" id="CHEBI:18407"/>
        <dbReference type="ChEBI" id="CHEBI:197359"/>
        <dbReference type="ChEBI" id="CHEBI:197360"/>
    </reaction>
</comment>
<organism evidence="22 23">
    <name type="scientific">Manihot esculenta</name>
    <name type="common">Cassava</name>
    <name type="synonym">Jatropha manihot</name>
    <dbReference type="NCBI Taxonomy" id="3983"/>
    <lineage>
        <taxon>Eukaryota</taxon>
        <taxon>Viridiplantae</taxon>
        <taxon>Streptophyta</taxon>
        <taxon>Embryophyta</taxon>
        <taxon>Tracheophyta</taxon>
        <taxon>Spermatophyta</taxon>
        <taxon>Magnoliopsida</taxon>
        <taxon>eudicotyledons</taxon>
        <taxon>Gunneridae</taxon>
        <taxon>Pentapetalae</taxon>
        <taxon>rosids</taxon>
        <taxon>fabids</taxon>
        <taxon>Malpighiales</taxon>
        <taxon>Euphorbiaceae</taxon>
        <taxon>Crotonoideae</taxon>
        <taxon>Manihoteae</taxon>
        <taxon>Manihot</taxon>
    </lineage>
</organism>
<evidence type="ECO:0000256" key="10">
    <source>
        <dbReference type="ARBA" id="ARBA00052033"/>
    </source>
</evidence>
<accession>A0A2C9USB9</accession>
<dbReference type="GO" id="GO:0080030">
    <property type="term" value="F:methyl indole-3-acetate esterase activity"/>
    <property type="evidence" value="ECO:0000318"/>
    <property type="project" value="GO_Central"/>
</dbReference>
<comment type="catalytic activity">
    <reaction evidence="3">
        <text>a monosubstituted aliphatic (S)-hydroxynitrile = an aldehyde + hydrogen cyanide</text>
        <dbReference type="Rhea" id="RHEA:56588"/>
        <dbReference type="ChEBI" id="CHEBI:17478"/>
        <dbReference type="ChEBI" id="CHEBI:18407"/>
        <dbReference type="ChEBI" id="CHEBI:140596"/>
        <dbReference type="EC" id="4.1.2.47"/>
    </reaction>
</comment>
<evidence type="ECO:0000256" key="14">
    <source>
        <dbReference type="ARBA" id="ARBA00052826"/>
    </source>
</evidence>
<comment type="catalytic activity">
    <reaction evidence="4">
        <text>2-hydroxy-2-methylpropanenitrile = acetone + hydrogen cyanide</text>
        <dbReference type="Rhea" id="RHEA:11932"/>
        <dbReference type="ChEBI" id="CHEBI:15347"/>
        <dbReference type="ChEBI" id="CHEBI:15348"/>
        <dbReference type="ChEBI" id="CHEBI:18407"/>
    </reaction>
    <physiologicalReaction direction="left-to-right" evidence="4">
        <dbReference type="Rhea" id="RHEA:11933"/>
    </physiologicalReaction>
</comment>
<name>A0A2C9USB9_MANES</name>
<comment type="catalytic activity">
    <reaction evidence="9">
        <text>acrolein + hydrogen cyanide = (2S)-2-hydroxybut-3-enenitrile</text>
        <dbReference type="Rhea" id="RHEA:77411"/>
        <dbReference type="ChEBI" id="CHEBI:15368"/>
        <dbReference type="ChEBI" id="CHEBI:18407"/>
        <dbReference type="ChEBI" id="CHEBI:197356"/>
    </reaction>
</comment>
<evidence type="ECO:0000256" key="15">
    <source>
        <dbReference type="ARBA" id="ARBA00060885"/>
    </source>
</evidence>
<evidence type="ECO:0000256" key="9">
    <source>
        <dbReference type="ARBA" id="ARBA00051977"/>
    </source>
</evidence>
<dbReference type="EC" id="4.1.2.47" evidence="16"/>
<comment type="similarity">
    <text evidence="15">Belongs to the AB hydrolase superfamily. Hydroxynitrile lyase family.</text>
</comment>
<comment type="catalytic activity">
    <reaction evidence="11">
        <text>3-formylthiophene + hydrogen cyanide = (2S)-2-hydroxy-2-(thiophen-3-yl)acetonitrile</text>
        <dbReference type="Rhea" id="RHEA:77459"/>
        <dbReference type="ChEBI" id="CHEBI:18407"/>
        <dbReference type="ChEBI" id="CHEBI:87611"/>
        <dbReference type="ChEBI" id="CHEBI:197333"/>
    </reaction>
</comment>
<evidence type="ECO:0000256" key="12">
    <source>
        <dbReference type="ARBA" id="ARBA00052600"/>
    </source>
</evidence>
<dbReference type="GO" id="GO:0080032">
    <property type="term" value="F:methyl jasmonate esterase activity"/>
    <property type="evidence" value="ECO:0000318"/>
    <property type="project" value="GO_Central"/>
</dbReference>
<dbReference type="GO" id="GO:0080031">
    <property type="term" value="F:methyl salicylate esterase activity"/>
    <property type="evidence" value="ECO:0000318"/>
    <property type="project" value="GO_Central"/>
</dbReference>
<dbReference type="AlphaFoldDB" id="A0A2C9USB9"/>
<comment type="catalytic activity">
    <reaction evidence="10">
        <text>2-methylpropanal + hydrogen cyanide = (2S)-2-hydroxy-3-methylbutanenitrile</text>
        <dbReference type="Rhea" id="RHEA:77403"/>
        <dbReference type="ChEBI" id="CHEBI:18407"/>
        <dbReference type="ChEBI" id="CHEBI:48943"/>
        <dbReference type="ChEBI" id="CHEBI:197354"/>
    </reaction>
</comment>
<comment type="catalytic activity">
    <reaction evidence="14">
        <text>an aromatic (S)-hydroxynitrile = an aromatic aldehyde + hydrogen cyanide</text>
        <dbReference type="Rhea" id="RHEA:54660"/>
        <dbReference type="ChEBI" id="CHEBI:18407"/>
        <dbReference type="ChEBI" id="CHEBI:33855"/>
        <dbReference type="ChEBI" id="CHEBI:138306"/>
        <dbReference type="EC" id="4.1.2.47"/>
    </reaction>
</comment>
<evidence type="ECO:0000256" key="16">
    <source>
        <dbReference type="ARBA" id="ARBA00066572"/>
    </source>
</evidence>
<dbReference type="GO" id="GO:0009694">
    <property type="term" value="P:jasmonic acid metabolic process"/>
    <property type="evidence" value="ECO:0000318"/>
    <property type="project" value="GO_Central"/>
</dbReference>
<dbReference type="Gene3D" id="3.40.50.1820">
    <property type="entry name" value="alpha/beta hydrolase"/>
    <property type="match status" value="1"/>
</dbReference>
<sequence length="258" mass="29350">MVTAHFVLIHTICHGAWIWYKLKPALEKAGHKVTALDMAASGIDPRQIEQINSFDEYSEPLLTFLEKLPRGEKVIIVGESCAGLNIAIAADKYPEKIAAGVFHNSLLPDTVHSPSYTVDKLMESFPDWKDTVYFKYANNSGETITALKLGFTLLRENLFTLCPPEDYELAKMLTRKGSLFQNILAKREKFTEKGYGSIKKVYIWTDQDKIFLPEFQRWQIANYKPDKVYQVQGGDHKLQLTKTKEIAQILQEVANAYA</sequence>
<comment type="catalytic activity">
    <reaction evidence="12">
        <text>2,2-dimethylpropanal + hydrogen cyanide = (2S)-2-hydroxy-3,3-dimethylbutanenitrile</text>
        <dbReference type="Rhea" id="RHEA:77407"/>
        <dbReference type="ChEBI" id="CHEBI:18407"/>
        <dbReference type="ChEBI" id="CHEBI:141557"/>
        <dbReference type="ChEBI" id="CHEBI:197355"/>
    </reaction>
</comment>
<feature type="domain" description="AB hydrolase-1" evidence="21">
    <location>
        <begin position="5"/>
        <end position="242"/>
    </location>
</feature>
<evidence type="ECO:0000313" key="23">
    <source>
        <dbReference type="Proteomes" id="UP000091857"/>
    </source>
</evidence>
<protein>
    <recommendedName>
        <fullName evidence="17">(S)-hydroxynitrile lyase</fullName>
        <ecNumber evidence="16">4.1.2.47</ecNumber>
    </recommendedName>
    <alternativeName>
        <fullName evidence="18">2-hydroxy-2-methylpropanenitrile lyase</fullName>
    </alternativeName>
    <alternativeName>
        <fullName evidence="19">Acetone cyanohydrin lyase</fullName>
    </alternativeName>
    <alternativeName>
        <fullName evidence="20">Hydroxynitrile lyase</fullName>
    </alternativeName>
</protein>
<evidence type="ECO:0000256" key="8">
    <source>
        <dbReference type="ARBA" id="ARBA00051735"/>
    </source>
</evidence>
<dbReference type="SUPFAM" id="SSF53474">
    <property type="entry name" value="alpha/beta-Hydrolases"/>
    <property type="match status" value="1"/>
</dbReference>
<comment type="catalytic activity">
    <reaction evidence="8">
        <text>a disubstituted aliphatic (S)-hydroxynitrile = a ketone + hydrogen cyanide</text>
        <dbReference type="Rhea" id="RHEA:56592"/>
        <dbReference type="ChEBI" id="CHEBI:17087"/>
        <dbReference type="ChEBI" id="CHEBI:18407"/>
        <dbReference type="ChEBI" id="CHEBI:140597"/>
        <dbReference type="EC" id="4.1.2.47"/>
    </reaction>
</comment>
<evidence type="ECO:0000256" key="7">
    <source>
        <dbReference type="ARBA" id="ARBA00051647"/>
    </source>
</evidence>
<proteinExistence type="inferred from homology"/>
<dbReference type="Pfam" id="PF00561">
    <property type="entry name" value="Abhydrolase_1"/>
    <property type="match status" value="1"/>
</dbReference>
<dbReference type="Proteomes" id="UP000091857">
    <property type="component" value="Chromosome 13"/>
</dbReference>
<keyword evidence="1" id="KW-0456">Lyase</keyword>
<evidence type="ECO:0000256" key="1">
    <source>
        <dbReference type="ARBA" id="ARBA00023239"/>
    </source>
</evidence>
<evidence type="ECO:0000256" key="5">
    <source>
        <dbReference type="ARBA" id="ARBA00050358"/>
    </source>
</evidence>
<evidence type="ECO:0000259" key="21">
    <source>
        <dbReference type="Pfam" id="PF00561"/>
    </source>
</evidence>
<evidence type="ECO:0000256" key="17">
    <source>
        <dbReference type="ARBA" id="ARBA00069221"/>
    </source>
</evidence>
<comment type="catalytic activity">
    <reaction evidence="7">
        <text>butan-2-one + hydrogen cyanide = 2-hydroxy-2-methylbutanenitrile</text>
        <dbReference type="Rhea" id="RHEA:77467"/>
        <dbReference type="ChEBI" id="CHEBI:18407"/>
        <dbReference type="ChEBI" id="CHEBI:28398"/>
        <dbReference type="ChEBI" id="CHEBI:60954"/>
    </reaction>
    <physiologicalReaction direction="right-to-left" evidence="7">
        <dbReference type="Rhea" id="RHEA:77469"/>
    </physiologicalReaction>
</comment>
<reference evidence="23" key="1">
    <citation type="journal article" date="2016" name="Nat. Biotechnol.">
        <title>Sequencing wild and cultivated cassava and related species reveals extensive interspecific hybridization and genetic diversity.</title>
        <authorList>
            <person name="Bredeson J.V."/>
            <person name="Lyons J.B."/>
            <person name="Prochnik S.E."/>
            <person name="Wu G.A."/>
            <person name="Ha C.M."/>
            <person name="Edsinger-Gonzales E."/>
            <person name="Grimwood J."/>
            <person name="Schmutz J."/>
            <person name="Rabbi I.Y."/>
            <person name="Egesi C."/>
            <person name="Nauluvula P."/>
            <person name="Lebot V."/>
            <person name="Ndunguru J."/>
            <person name="Mkamilo G."/>
            <person name="Bart R.S."/>
            <person name="Setter T.L."/>
            <person name="Gleadow R.M."/>
            <person name="Kulakow P."/>
            <person name="Ferguson M.E."/>
            <person name="Rounsley S."/>
            <person name="Rokhsar D.S."/>
        </authorList>
    </citation>
    <scope>NUCLEOTIDE SEQUENCE [LARGE SCALE GENOMIC DNA]</scope>
    <source>
        <strain evidence="23">cv. AM560-2</strain>
    </source>
</reference>
<dbReference type="PANTHER" id="PTHR10992">
    <property type="entry name" value="METHYLESTERASE FAMILY MEMBER"/>
    <property type="match status" value="1"/>
</dbReference>
<dbReference type="InterPro" id="IPR000073">
    <property type="entry name" value="AB_hydrolase_1"/>
</dbReference>
<dbReference type="GO" id="GO:0009696">
    <property type="term" value="P:salicylic acid metabolic process"/>
    <property type="evidence" value="ECO:0000318"/>
    <property type="project" value="GO_Central"/>
</dbReference>
<dbReference type="Gramene" id="Manes.13G092860.1.v8.1">
    <property type="protein sequence ID" value="Manes.13G092860.1.v8.1.CDS"/>
    <property type="gene ID" value="Manes.13G092860.v8.1"/>
</dbReference>
<evidence type="ECO:0000313" key="22">
    <source>
        <dbReference type="EMBL" id="OAY33419.1"/>
    </source>
</evidence>
<comment type="catalytic activity">
    <reaction evidence="2">
        <text>4-methoxybenzaldehyde + hydrogen cyanide = (2S)-2-hydroxy-2-(4-methoxyphenyl)acetonitrile</text>
        <dbReference type="Rhea" id="RHEA:77447"/>
        <dbReference type="ChEBI" id="CHEBI:18407"/>
        <dbReference type="ChEBI" id="CHEBI:28235"/>
        <dbReference type="ChEBI" id="CHEBI:197328"/>
    </reaction>
</comment>
<dbReference type="PANTHER" id="PTHR10992:SF1078">
    <property type="entry name" value="AB HYDROLASE-1 DOMAIN-CONTAINING PROTEIN"/>
    <property type="match status" value="1"/>
</dbReference>
<comment type="caution">
    <text evidence="22">The sequence shown here is derived from an EMBL/GenBank/DDBJ whole genome shotgun (WGS) entry which is preliminary data.</text>
</comment>
<comment type="catalytic activity">
    <reaction evidence="6">
        <text>formylthiophene + hydrogen cyanide = (2R)-2-hydroxy-2-(thiophen-2-yl)acetonitrile</text>
        <dbReference type="Rhea" id="RHEA:77455"/>
        <dbReference type="ChEBI" id="CHEBI:18407"/>
        <dbReference type="ChEBI" id="CHEBI:87301"/>
        <dbReference type="ChEBI" id="CHEBI:197332"/>
    </reaction>
</comment>
<evidence type="ECO:0000256" key="20">
    <source>
        <dbReference type="ARBA" id="ARBA00079794"/>
    </source>
</evidence>
<evidence type="ECO:0000256" key="19">
    <source>
        <dbReference type="ARBA" id="ARBA00078291"/>
    </source>
</evidence>
<dbReference type="EMBL" id="CM004399">
    <property type="protein sequence ID" value="OAY33419.1"/>
    <property type="molecule type" value="Genomic_DNA"/>
</dbReference>
<evidence type="ECO:0000256" key="2">
    <source>
        <dbReference type="ARBA" id="ARBA00050104"/>
    </source>
</evidence>
<dbReference type="FunFam" id="3.40.50.1820:FF:000051">
    <property type="entry name" value="(S)-hydroxynitrile lyase"/>
    <property type="match status" value="1"/>
</dbReference>
<gene>
    <name evidence="22" type="ORF">MANES_13G092860v8</name>
</gene>
<comment type="catalytic activity">
    <reaction evidence="5">
        <text>benzaldehyde + hydrogen cyanide = (S)-mandelonitrile</text>
        <dbReference type="Rhea" id="RHEA:77427"/>
        <dbReference type="ChEBI" id="CHEBI:17169"/>
        <dbReference type="ChEBI" id="CHEBI:18407"/>
        <dbReference type="ChEBI" id="CHEBI:36941"/>
    </reaction>
</comment>
<dbReference type="OrthoDB" id="831922at2759"/>
<keyword evidence="23" id="KW-1185">Reference proteome</keyword>
<dbReference type="OMA" id="KYMEMSG"/>
<dbReference type="InterPro" id="IPR029058">
    <property type="entry name" value="AB_hydrolase_fold"/>
</dbReference>
<evidence type="ECO:0000256" key="11">
    <source>
        <dbReference type="ARBA" id="ARBA00052511"/>
    </source>
</evidence>
<evidence type="ECO:0000256" key="3">
    <source>
        <dbReference type="ARBA" id="ARBA00050241"/>
    </source>
</evidence>
<evidence type="ECO:0000256" key="18">
    <source>
        <dbReference type="ARBA" id="ARBA00076040"/>
    </source>
</evidence>
<evidence type="ECO:0000256" key="13">
    <source>
        <dbReference type="ARBA" id="ARBA00052609"/>
    </source>
</evidence>
<evidence type="ECO:0000256" key="4">
    <source>
        <dbReference type="ARBA" id="ARBA00050262"/>
    </source>
</evidence>
<evidence type="ECO:0000256" key="6">
    <source>
        <dbReference type="ARBA" id="ARBA00050608"/>
    </source>
</evidence>
<dbReference type="InterPro" id="IPR045889">
    <property type="entry name" value="MES/HNL"/>
</dbReference>
<dbReference type="GO" id="GO:0047606">
    <property type="term" value="F:(S)-hydroxynitrile lyase activity"/>
    <property type="evidence" value="ECO:0007669"/>
    <property type="project" value="UniProtKB-EC"/>
</dbReference>